<dbReference type="PANTHER" id="PTHR44846:SF16">
    <property type="entry name" value="TRANSCRIPTIONAL REGULATOR PHNF-RELATED"/>
    <property type="match status" value="1"/>
</dbReference>
<evidence type="ECO:0000256" key="3">
    <source>
        <dbReference type="ARBA" id="ARBA00023163"/>
    </source>
</evidence>
<evidence type="ECO:0000313" key="7">
    <source>
        <dbReference type="Proteomes" id="UP000039660"/>
    </source>
</evidence>
<gene>
    <name evidence="6" type="ORF">NGAL_HAMBI1189_14290</name>
</gene>
<dbReference type="Gene3D" id="1.10.10.10">
    <property type="entry name" value="Winged helix-like DNA-binding domain superfamily/Winged helix DNA-binding domain"/>
    <property type="match status" value="1"/>
</dbReference>
<accession>A0A0T7GGT0</accession>
<dbReference type="CDD" id="cd07377">
    <property type="entry name" value="WHTH_GntR"/>
    <property type="match status" value="1"/>
</dbReference>
<protein>
    <recommendedName>
        <fullName evidence="4">Histidine utilization repressor</fullName>
    </recommendedName>
</protein>
<dbReference type="FunFam" id="1.10.10.10:FF:000079">
    <property type="entry name" value="GntR family transcriptional regulator"/>
    <property type="match status" value="1"/>
</dbReference>
<evidence type="ECO:0000313" key="6">
    <source>
        <dbReference type="EMBL" id="CDZ46474.1"/>
    </source>
</evidence>
<dbReference type="GO" id="GO:0045892">
    <property type="term" value="P:negative regulation of DNA-templated transcription"/>
    <property type="evidence" value="ECO:0007669"/>
    <property type="project" value="UniProtKB-UniRule"/>
</dbReference>
<dbReference type="InterPro" id="IPR000524">
    <property type="entry name" value="Tscrpt_reg_HTH_GntR"/>
</dbReference>
<dbReference type="PRINTS" id="PR00035">
    <property type="entry name" value="HTHGNTR"/>
</dbReference>
<dbReference type="PROSITE" id="PS50949">
    <property type="entry name" value="HTH_GNTR"/>
    <property type="match status" value="1"/>
</dbReference>
<name>A0A0T7GGT0_NEOGA</name>
<dbReference type="Proteomes" id="UP000039660">
    <property type="component" value="Unassembled WGS sequence"/>
</dbReference>
<dbReference type="InterPro" id="IPR036390">
    <property type="entry name" value="WH_DNA-bd_sf"/>
</dbReference>
<keyword evidence="3" id="KW-0804">Transcription</keyword>
<dbReference type="Pfam" id="PF07702">
    <property type="entry name" value="UTRA"/>
    <property type="match status" value="1"/>
</dbReference>
<dbReference type="SMART" id="SM00345">
    <property type="entry name" value="HTH_GNTR"/>
    <property type="match status" value="1"/>
</dbReference>
<dbReference type="InterPro" id="IPR010248">
    <property type="entry name" value="His_ut_repres"/>
</dbReference>
<reference evidence="6 7" key="1">
    <citation type="submission" date="2014-08" db="EMBL/GenBank/DDBJ databases">
        <authorList>
            <person name="Chen Y.-H."/>
        </authorList>
    </citation>
    <scope>NUCLEOTIDE SEQUENCE [LARGE SCALE GENOMIC DNA]</scope>
</reference>
<dbReference type="PANTHER" id="PTHR44846">
    <property type="entry name" value="MANNOSYL-D-GLYCERATE TRANSPORT/METABOLISM SYSTEM REPRESSOR MNGR-RELATED"/>
    <property type="match status" value="1"/>
</dbReference>
<dbReference type="SMART" id="SM00866">
    <property type="entry name" value="UTRA"/>
    <property type="match status" value="1"/>
</dbReference>
<feature type="domain" description="HTH gntR-type" evidence="5">
    <location>
        <begin position="16"/>
        <end position="84"/>
    </location>
</feature>
<dbReference type="Pfam" id="PF00392">
    <property type="entry name" value="GntR"/>
    <property type="match status" value="1"/>
</dbReference>
<dbReference type="RefSeq" id="WP_046632581.1">
    <property type="nucleotide sequence ID" value="NZ_CCRK01000002.1"/>
</dbReference>
<dbReference type="InterPro" id="IPR050679">
    <property type="entry name" value="Bact_HTH_transcr_reg"/>
</dbReference>
<dbReference type="GO" id="GO:0003677">
    <property type="term" value="F:DNA binding"/>
    <property type="evidence" value="ECO:0007669"/>
    <property type="project" value="UniProtKB-UniRule"/>
</dbReference>
<keyword evidence="1" id="KW-0805">Transcription regulation</keyword>
<dbReference type="InterPro" id="IPR028978">
    <property type="entry name" value="Chorismate_lyase_/UTRA_dom_sf"/>
</dbReference>
<dbReference type="AlphaFoldDB" id="A0A0T7GGT0"/>
<proteinExistence type="predicted"/>
<dbReference type="InterPro" id="IPR011663">
    <property type="entry name" value="UTRA"/>
</dbReference>
<evidence type="ECO:0000256" key="2">
    <source>
        <dbReference type="ARBA" id="ARBA00023125"/>
    </source>
</evidence>
<keyword evidence="2" id="KW-0238">DNA-binding</keyword>
<dbReference type="EMBL" id="CCRK01000002">
    <property type="protein sequence ID" value="CDZ46474.1"/>
    <property type="molecule type" value="Genomic_DNA"/>
</dbReference>
<evidence type="ECO:0000259" key="5">
    <source>
        <dbReference type="PROSITE" id="PS50949"/>
    </source>
</evidence>
<dbReference type="NCBIfam" id="TIGR02018">
    <property type="entry name" value="his_ut_repres"/>
    <property type="match status" value="1"/>
</dbReference>
<dbReference type="GO" id="GO:0003700">
    <property type="term" value="F:DNA-binding transcription factor activity"/>
    <property type="evidence" value="ECO:0007669"/>
    <property type="project" value="UniProtKB-UniRule"/>
</dbReference>
<evidence type="ECO:0000256" key="4">
    <source>
        <dbReference type="NCBIfam" id="TIGR02018"/>
    </source>
</evidence>
<sequence length="244" mass="27633">MSEAEQTLQAPSPRDMPIYERLKTEIKHRIDTGEWPAHHRVPSENELAQTLNVSRMTANRALRELAMEGVIVRVQGRGSFVAQKKRSAPFLGVRNIADEIAERGSTHRSQVILAQTEVCGHELAEAMKIAVGMPAFHSVILHHEDDVPIQLEDRFVNPAVAPDYLDQNFQEMTPNAYLTRIAPISHTEQFVEAVPPQPWECKHLAISRSEACLLIRRRTWSADQIVTSVRLLYPGSRYRLENSS</sequence>
<evidence type="ECO:0000256" key="1">
    <source>
        <dbReference type="ARBA" id="ARBA00023015"/>
    </source>
</evidence>
<dbReference type="SUPFAM" id="SSF46785">
    <property type="entry name" value="Winged helix' DNA-binding domain"/>
    <property type="match status" value="1"/>
</dbReference>
<dbReference type="GO" id="GO:0006547">
    <property type="term" value="P:L-histidine metabolic process"/>
    <property type="evidence" value="ECO:0007669"/>
    <property type="project" value="UniProtKB-UniRule"/>
</dbReference>
<dbReference type="InterPro" id="IPR036388">
    <property type="entry name" value="WH-like_DNA-bd_sf"/>
</dbReference>
<organism evidence="6 7">
    <name type="scientific">Neorhizobium galegae bv. officinalis</name>
    <dbReference type="NCBI Taxonomy" id="323656"/>
    <lineage>
        <taxon>Bacteria</taxon>
        <taxon>Pseudomonadati</taxon>
        <taxon>Pseudomonadota</taxon>
        <taxon>Alphaproteobacteria</taxon>
        <taxon>Hyphomicrobiales</taxon>
        <taxon>Rhizobiaceae</taxon>
        <taxon>Rhizobium/Agrobacterium group</taxon>
        <taxon>Neorhizobium</taxon>
    </lineage>
</organism>
<dbReference type="SUPFAM" id="SSF64288">
    <property type="entry name" value="Chorismate lyase-like"/>
    <property type="match status" value="1"/>
</dbReference>
<dbReference type="Gene3D" id="3.40.1410.10">
    <property type="entry name" value="Chorismate lyase-like"/>
    <property type="match status" value="1"/>
</dbReference>